<protein>
    <submittedName>
        <fullName evidence="1">Uncharacterized protein</fullName>
    </submittedName>
</protein>
<proteinExistence type="predicted"/>
<comment type="caution">
    <text evidence="1">The sequence shown here is derived from an EMBL/GenBank/DDBJ whole genome shotgun (WGS) entry which is preliminary data.</text>
</comment>
<dbReference type="EMBL" id="JAWDGP010004263">
    <property type="protein sequence ID" value="KAK3766103.1"/>
    <property type="molecule type" value="Genomic_DNA"/>
</dbReference>
<evidence type="ECO:0000313" key="2">
    <source>
        <dbReference type="Proteomes" id="UP001283361"/>
    </source>
</evidence>
<evidence type="ECO:0000313" key="1">
    <source>
        <dbReference type="EMBL" id="KAK3766103.1"/>
    </source>
</evidence>
<sequence>MHRCVEAEYACVSKSEEENAEHVSMFIAIFPNAKQAELGAFANSLHETALT</sequence>
<dbReference type="Proteomes" id="UP001283361">
    <property type="component" value="Unassembled WGS sequence"/>
</dbReference>
<name>A0AAE0ZAY4_9GAST</name>
<gene>
    <name evidence="1" type="ORF">RRG08_002335</name>
</gene>
<organism evidence="1 2">
    <name type="scientific">Elysia crispata</name>
    <name type="common">lettuce slug</name>
    <dbReference type="NCBI Taxonomy" id="231223"/>
    <lineage>
        <taxon>Eukaryota</taxon>
        <taxon>Metazoa</taxon>
        <taxon>Spiralia</taxon>
        <taxon>Lophotrochozoa</taxon>
        <taxon>Mollusca</taxon>
        <taxon>Gastropoda</taxon>
        <taxon>Heterobranchia</taxon>
        <taxon>Euthyneura</taxon>
        <taxon>Panpulmonata</taxon>
        <taxon>Sacoglossa</taxon>
        <taxon>Placobranchoidea</taxon>
        <taxon>Plakobranchidae</taxon>
        <taxon>Elysia</taxon>
    </lineage>
</organism>
<accession>A0AAE0ZAY4</accession>
<reference evidence="1" key="1">
    <citation type="journal article" date="2023" name="G3 (Bethesda)">
        <title>A reference genome for the long-term kleptoplast-retaining sea slug Elysia crispata morphotype clarki.</title>
        <authorList>
            <person name="Eastman K.E."/>
            <person name="Pendleton A.L."/>
            <person name="Shaikh M.A."/>
            <person name="Suttiyut T."/>
            <person name="Ogas R."/>
            <person name="Tomko P."/>
            <person name="Gavelis G."/>
            <person name="Widhalm J.R."/>
            <person name="Wisecaver J.H."/>
        </authorList>
    </citation>
    <scope>NUCLEOTIDE SEQUENCE</scope>
    <source>
        <strain evidence="1">ECLA1</strain>
    </source>
</reference>
<dbReference type="AlphaFoldDB" id="A0AAE0ZAY4"/>
<keyword evidence="2" id="KW-1185">Reference proteome</keyword>